<evidence type="ECO:0000313" key="1">
    <source>
        <dbReference type="EMBL" id="MUH37268.1"/>
    </source>
</evidence>
<dbReference type="InterPro" id="IPR034660">
    <property type="entry name" value="DinB/YfiT-like"/>
</dbReference>
<sequence length="147" mass="17630">MKVFFNQLFDYNFYCNKRIIEASAALNVMPQKSIALFSDILNMHHIYNEHIAKREPQYKMGQLHEVNTWGDIHYENQRNSFDITSEAEDFEKRIDFENSEDILLIHTMQDMLFHIINESTHYRALIDMDFEANGLESIRTNYITYKH</sequence>
<name>A0A7X2ZVN8_9FLAO</name>
<gene>
    <name evidence="1" type="ORF">D9O36_15560</name>
</gene>
<dbReference type="AlphaFoldDB" id="A0A7X2ZVN8"/>
<evidence type="ECO:0000313" key="2">
    <source>
        <dbReference type="Proteomes" id="UP000540519"/>
    </source>
</evidence>
<dbReference type="EMBL" id="RCNR01000035">
    <property type="protein sequence ID" value="MUH37268.1"/>
    <property type="molecule type" value="Genomic_DNA"/>
</dbReference>
<dbReference type="Proteomes" id="UP000540519">
    <property type="component" value="Unassembled WGS sequence"/>
</dbReference>
<comment type="caution">
    <text evidence="1">The sequence shown here is derived from an EMBL/GenBank/DDBJ whole genome shotgun (WGS) entry which is preliminary data.</text>
</comment>
<reference evidence="1 2" key="1">
    <citation type="journal article" date="2019" name="Mar. Drugs">
        <title>Comparative Genomics and CAZyme Genome Repertoires of Marine Zobellia amurskyensis KMM 3526(T) and Zobellia laminariae KMM 3676(T).</title>
        <authorList>
            <person name="Chernysheva N."/>
            <person name="Bystritskaya E."/>
            <person name="Stenkova A."/>
            <person name="Golovkin I."/>
            <person name="Nedashkovskaya O."/>
            <person name="Isaeva M."/>
        </authorList>
    </citation>
    <scope>NUCLEOTIDE SEQUENCE [LARGE SCALE GENOMIC DNA]</scope>
    <source>
        <strain evidence="1 2">KMM 3526</strain>
    </source>
</reference>
<dbReference type="RefSeq" id="WP_168927026.1">
    <property type="nucleotide sequence ID" value="NZ_RCNR01000035.1"/>
</dbReference>
<proteinExistence type="predicted"/>
<organism evidence="1 2">
    <name type="scientific">Zobellia amurskyensis</name>
    <dbReference type="NCBI Taxonomy" id="248905"/>
    <lineage>
        <taxon>Bacteria</taxon>
        <taxon>Pseudomonadati</taxon>
        <taxon>Bacteroidota</taxon>
        <taxon>Flavobacteriia</taxon>
        <taxon>Flavobacteriales</taxon>
        <taxon>Flavobacteriaceae</taxon>
        <taxon>Zobellia</taxon>
    </lineage>
</organism>
<dbReference type="Gene3D" id="1.20.120.450">
    <property type="entry name" value="dinb family like domain"/>
    <property type="match status" value="1"/>
</dbReference>
<protein>
    <submittedName>
        <fullName evidence="1">Damage-inducible protein DinB</fullName>
    </submittedName>
</protein>
<keyword evidence="2" id="KW-1185">Reference proteome</keyword>
<accession>A0A7X2ZVN8</accession>